<proteinExistence type="predicted"/>
<sequence>MTEGSFSAVASSFRHTCTDAHSAWQPQLPSQQLTFSHAVGSNGAWSTHPVKSFAVAGGGRNALSFSGSGSYMARAGAAPPSTMLPISKNYRSVRFSHVDVTSSVSSGTLAPLAAPSVVVCAGGVQEVFWRRACLRVTCVPVSGALGGYGAEAANASGDVQRATTLEGISDGIRNSDCSGTHGTRSSSGEELGGLVAVPRRTRHG</sequence>
<dbReference type="AlphaFoldDB" id="A0A836HMR1"/>
<feature type="compositionally biased region" description="Polar residues" evidence="1">
    <location>
        <begin position="175"/>
        <end position="188"/>
    </location>
</feature>
<dbReference type="RefSeq" id="XP_067693164.1">
    <property type="nucleotide sequence ID" value="XM_067835131.1"/>
</dbReference>
<dbReference type="KEGG" id="lenr:94170641"/>
<evidence type="ECO:0000256" key="1">
    <source>
        <dbReference type="SAM" id="MobiDB-lite"/>
    </source>
</evidence>
<accession>A0A836HMR1</accession>
<keyword evidence="3" id="KW-1185">Reference proteome</keyword>
<protein>
    <submittedName>
        <fullName evidence="2">Uncharacterized protein</fullName>
    </submittedName>
</protein>
<dbReference type="Proteomes" id="UP000674179">
    <property type="component" value="Chromosome 22"/>
</dbReference>
<reference evidence="2 3" key="1">
    <citation type="submission" date="2021-02" db="EMBL/GenBank/DDBJ databases">
        <title>Leishmania (Mundinia) enrietti genome sequencing and assembly.</title>
        <authorList>
            <person name="Almutairi H."/>
            <person name="Gatherer D."/>
        </authorList>
    </citation>
    <scope>NUCLEOTIDE SEQUENCE [LARGE SCALE GENOMIC DNA]</scope>
    <source>
        <strain evidence="2">CUR178</strain>
    </source>
</reference>
<evidence type="ECO:0000313" key="2">
    <source>
        <dbReference type="EMBL" id="KAG5479635.1"/>
    </source>
</evidence>
<dbReference type="EMBL" id="JAFHKP010000022">
    <property type="protein sequence ID" value="KAG5479635.1"/>
    <property type="molecule type" value="Genomic_DNA"/>
</dbReference>
<name>A0A836HMR1_LEIEN</name>
<evidence type="ECO:0000313" key="3">
    <source>
        <dbReference type="Proteomes" id="UP000674179"/>
    </source>
</evidence>
<comment type="caution">
    <text evidence="2">The sequence shown here is derived from an EMBL/GenBank/DDBJ whole genome shotgun (WGS) entry which is preliminary data.</text>
</comment>
<gene>
    <name evidence="2" type="ORF">CUR178_03397</name>
</gene>
<dbReference type="GeneID" id="94170641"/>
<feature type="region of interest" description="Disordered" evidence="1">
    <location>
        <begin position="173"/>
        <end position="204"/>
    </location>
</feature>
<dbReference type="OrthoDB" id="267766at2759"/>
<organism evidence="2 3">
    <name type="scientific">Leishmania enriettii</name>
    <dbReference type="NCBI Taxonomy" id="5663"/>
    <lineage>
        <taxon>Eukaryota</taxon>
        <taxon>Discoba</taxon>
        <taxon>Euglenozoa</taxon>
        <taxon>Kinetoplastea</taxon>
        <taxon>Metakinetoplastina</taxon>
        <taxon>Trypanosomatida</taxon>
        <taxon>Trypanosomatidae</taxon>
        <taxon>Leishmaniinae</taxon>
        <taxon>Leishmania</taxon>
    </lineage>
</organism>